<organism evidence="2 3">
    <name type="scientific">Polyangium fumosum</name>
    <dbReference type="NCBI Taxonomy" id="889272"/>
    <lineage>
        <taxon>Bacteria</taxon>
        <taxon>Pseudomonadati</taxon>
        <taxon>Myxococcota</taxon>
        <taxon>Polyangia</taxon>
        <taxon>Polyangiales</taxon>
        <taxon>Polyangiaceae</taxon>
        <taxon>Polyangium</taxon>
    </lineage>
</organism>
<proteinExistence type="predicted"/>
<dbReference type="OrthoDB" id="9954943at2"/>
<feature type="region of interest" description="Disordered" evidence="1">
    <location>
        <begin position="132"/>
        <end position="189"/>
    </location>
</feature>
<accession>A0A4U1J8U4</accession>
<reference evidence="2 3" key="1">
    <citation type="submission" date="2019-04" db="EMBL/GenBank/DDBJ databases">
        <authorList>
            <person name="Li Y."/>
            <person name="Wang J."/>
        </authorList>
    </citation>
    <scope>NUCLEOTIDE SEQUENCE [LARGE SCALE GENOMIC DNA]</scope>
    <source>
        <strain evidence="2 3">DSM 14668</strain>
    </source>
</reference>
<gene>
    <name evidence="2" type="ORF">E8A74_23865</name>
</gene>
<feature type="compositionally biased region" description="Polar residues" evidence="1">
    <location>
        <begin position="1"/>
        <end position="21"/>
    </location>
</feature>
<feature type="compositionally biased region" description="Polar residues" evidence="1">
    <location>
        <begin position="157"/>
        <end position="168"/>
    </location>
</feature>
<comment type="caution">
    <text evidence="2">The sequence shown here is derived from an EMBL/GenBank/DDBJ whole genome shotgun (WGS) entry which is preliminary data.</text>
</comment>
<evidence type="ECO:0000313" key="2">
    <source>
        <dbReference type="EMBL" id="TKD04397.1"/>
    </source>
</evidence>
<keyword evidence="3" id="KW-1185">Reference proteome</keyword>
<sequence>MVFSLSSLVAQASNDAPTTKEPSARRDDSGLIDLKALAAEAQKPVEPVLPHAPIFPFGAPEPAPLPAPEPSAEVVATQARRGPWLVAAVGAILVSAMAIGAASARPKAEPMTLGGRVSPHFEVALKRVATLPSPPAEVKTTTPPAKEATAPEKTKPSPRTSGNTNAKSTDPKKTDPVVKDPPKRETLPLEVCDLMCQMRKATQK</sequence>
<dbReference type="RefSeq" id="WP_136931366.1">
    <property type="nucleotide sequence ID" value="NZ_SSMQ01000025.1"/>
</dbReference>
<feature type="region of interest" description="Disordered" evidence="1">
    <location>
        <begin position="1"/>
        <end position="29"/>
    </location>
</feature>
<feature type="compositionally biased region" description="Low complexity" evidence="1">
    <location>
        <begin position="139"/>
        <end position="148"/>
    </location>
</feature>
<evidence type="ECO:0000256" key="1">
    <source>
        <dbReference type="SAM" id="MobiDB-lite"/>
    </source>
</evidence>
<feature type="compositionally biased region" description="Basic and acidic residues" evidence="1">
    <location>
        <begin position="169"/>
        <end position="187"/>
    </location>
</feature>
<evidence type="ECO:0000313" key="3">
    <source>
        <dbReference type="Proteomes" id="UP000309215"/>
    </source>
</evidence>
<name>A0A4U1J8U4_9BACT</name>
<dbReference type="AlphaFoldDB" id="A0A4U1J8U4"/>
<dbReference type="EMBL" id="SSMQ01000025">
    <property type="protein sequence ID" value="TKD04397.1"/>
    <property type="molecule type" value="Genomic_DNA"/>
</dbReference>
<protein>
    <submittedName>
        <fullName evidence="2">Uncharacterized protein</fullName>
    </submittedName>
</protein>
<dbReference type="Proteomes" id="UP000309215">
    <property type="component" value="Unassembled WGS sequence"/>
</dbReference>